<sequence length="224" mass="24193">MEGVPKLCISTVNLIICKTDSHLVKQLKFKQQQYPYYPGSSMYGYYPPATTTAAAASMHQYPYGYSSSNRNMNGSGGYQHGVTAGTNNSALSQSAGHQGPGLITAASASGIGQYQHYPPYYPNPVDPVNNYHYQHPGSYYPAANSYPPAAEQILQPTLLAPTSVPPAPTCCSGSRSSFTRHRAAKSHRRWTSRYSNLELLTLLDLSVPMAPISLVSAITALSIL</sequence>
<reference evidence="1 2" key="1">
    <citation type="journal article" date="2011" name="Science">
        <title>The ecoresponsive genome of Daphnia pulex.</title>
        <authorList>
            <person name="Colbourne J.K."/>
            <person name="Pfrender M.E."/>
            <person name="Gilbert D."/>
            <person name="Thomas W.K."/>
            <person name="Tucker A."/>
            <person name="Oakley T.H."/>
            <person name="Tokishita S."/>
            <person name="Aerts A."/>
            <person name="Arnold G.J."/>
            <person name="Basu M.K."/>
            <person name="Bauer D.J."/>
            <person name="Caceres C.E."/>
            <person name="Carmel L."/>
            <person name="Casola C."/>
            <person name="Choi J.H."/>
            <person name="Detter J.C."/>
            <person name="Dong Q."/>
            <person name="Dusheyko S."/>
            <person name="Eads B.D."/>
            <person name="Frohlich T."/>
            <person name="Geiler-Samerotte K.A."/>
            <person name="Gerlach D."/>
            <person name="Hatcher P."/>
            <person name="Jogdeo S."/>
            <person name="Krijgsveld J."/>
            <person name="Kriventseva E.V."/>
            <person name="Kultz D."/>
            <person name="Laforsch C."/>
            <person name="Lindquist E."/>
            <person name="Lopez J."/>
            <person name="Manak J.R."/>
            <person name="Muller J."/>
            <person name="Pangilinan J."/>
            <person name="Patwardhan R.P."/>
            <person name="Pitluck S."/>
            <person name="Pritham E.J."/>
            <person name="Rechtsteiner A."/>
            <person name="Rho M."/>
            <person name="Rogozin I.B."/>
            <person name="Sakarya O."/>
            <person name="Salamov A."/>
            <person name="Schaack S."/>
            <person name="Shapiro H."/>
            <person name="Shiga Y."/>
            <person name="Skalitzky C."/>
            <person name="Smith Z."/>
            <person name="Souvorov A."/>
            <person name="Sung W."/>
            <person name="Tang Z."/>
            <person name="Tsuchiya D."/>
            <person name="Tu H."/>
            <person name="Vos H."/>
            <person name="Wang M."/>
            <person name="Wolf Y.I."/>
            <person name="Yamagata H."/>
            <person name="Yamada T."/>
            <person name="Ye Y."/>
            <person name="Shaw J.R."/>
            <person name="Andrews J."/>
            <person name="Crease T.J."/>
            <person name="Tang H."/>
            <person name="Lucas S.M."/>
            <person name="Robertson H.M."/>
            <person name="Bork P."/>
            <person name="Koonin E.V."/>
            <person name="Zdobnov E.M."/>
            <person name="Grigoriev I.V."/>
            <person name="Lynch M."/>
            <person name="Boore J.L."/>
        </authorList>
    </citation>
    <scope>NUCLEOTIDE SEQUENCE [LARGE SCALE GENOMIC DNA]</scope>
</reference>
<dbReference type="InParanoid" id="E9HTH9"/>
<proteinExistence type="predicted"/>
<dbReference type="EMBL" id="GL732773">
    <property type="protein sequence ID" value="EFX64956.1"/>
    <property type="molecule type" value="Genomic_DNA"/>
</dbReference>
<dbReference type="Proteomes" id="UP000000305">
    <property type="component" value="Unassembled WGS sequence"/>
</dbReference>
<protein>
    <submittedName>
        <fullName evidence="1">Uncharacterized protein</fullName>
    </submittedName>
</protein>
<name>E9HTH9_DAPPU</name>
<evidence type="ECO:0000313" key="1">
    <source>
        <dbReference type="EMBL" id="EFX64956.1"/>
    </source>
</evidence>
<keyword evidence="2" id="KW-1185">Reference proteome</keyword>
<dbReference type="HOGENOM" id="CLU_1236172_0_0_1"/>
<dbReference type="KEGG" id="dpx:DAPPUDRAFT_265463"/>
<gene>
    <name evidence="1" type="ORF">DAPPUDRAFT_265463</name>
</gene>
<dbReference type="AlphaFoldDB" id="E9HTH9"/>
<organism evidence="1 2">
    <name type="scientific">Daphnia pulex</name>
    <name type="common">Water flea</name>
    <dbReference type="NCBI Taxonomy" id="6669"/>
    <lineage>
        <taxon>Eukaryota</taxon>
        <taxon>Metazoa</taxon>
        <taxon>Ecdysozoa</taxon>
        <taxon>Arthropoda</taxon>
        <taxon>Crustacea</taxon>
        <taxon>Branchiopoda</taxon>
        <taxon>Diplostraca</taxon>
        <taxon>Cladocera</taxon>
        <taxon>Anomopoda</taxon>
        <taxon>Daphniidae</taxon>
        <taxon>Daphnia</taxon>
    </lineage>
</organism>
<evidence type="ECO:0000313" key="2">
    <source>
        <dbReference type="Proteomes" id="UP000000305"/>
    </source>
</evidence>
<accession>E9HTH9</accession>